<evidence type="ECO:0000313" key="7">
    <source>
        <dbReference type="Proteomes" id="UP000054097"/>
    </source>
</evidence>
<dbReference type="OrthoDB" id="191995at2759"/>
<dbReference type="AlphaFoldDB" id="A0A0C3B9F3"/>
<dbReference type="NCBIfam" id="TIGR03317">
    <property type="entry name" value="ygfZ_signature"/>
    <property type="match status" value="1"/>
</dbReference>
<comment type="similarity">
    <text evidence="4">Belongs to the GcvT family. CAF17/IBA57 subfamily.</text>
</comment>
<evidence type="ECO:0000256" key="4">
    <source>
        <dbReference type="ARBA" id="ARBA00093447"/>
    </source>
</evidence>
<protein>
    <recommendedName>
        <fullName evidence="8">Aminomethyltransferase folate-binding domain-containing protein</fullName>
    </recommendedName>
</protein>
<gene>
    <name evidence="6" type="ORF">M408DRAFT_14186</name>
</gene>
<keyword evidence="2" id="KW-0809">Transit peptide</keyword>
<dbReference type="InterPro" id="IPR017703">
    <property type="entry name" value="YgfZ/GCV_T_CS"/>
</dbReference>
<dbReference type="SUPFAM" id="SSF103025">
    <property type="entry name" value="Folate-binding domain"/>
    <property type="match status" value="1"/>
</dbReference>
<feature type="compositionally biased region" description="Polar residues" evidence="5">
    <location>
        <begin position="172"/>
        <end position="184"/>
    </location>
</feature>
<evidence type="ECO:0000313" key="6">
    <source>
        <dbReference type="EMBL" id="KIM33450.1"/>
    </source>
</evidence>
<sequence length="357" mass="39575">MATRLATRAVLAKVPNRAFLRVTGSNSAQLLNGLITTTIPWPPVGGFYSAFLAANGKMLYDVFLWPIREDKREGYLIEYDSRPSEAPPLAALLKKHVLRSKVRVEESPDEWEVWSAWGGNEPEASTRQWRHGSQGAVEPVWNDGITAWRGKDGSRIKDLRAMGMGDRIITRRGTSPDESQTHEPGSSEDYTVHRILHGVPEGSVELPALSALPLNSDLDLMGGIDFRKGCYVGQELTVRTYHTGVIRRRVFPVQIYPENESPREDATTDDSIPSMDPTPIKVTSSTSAIEREFRSSKLLVGLRGVGLAALRTPPPLTDGSDVSMHVETPSGSRYNVRPWIPTWWPKESITQGAHPES</sequence>
<dbReference type="GO" id="GO:0016226">
    <property type="term" value="P:iron-sulfur cluster assembly"/>
    <property type="evidence" value="ECO:0007669"/>
    <property type="project" value="TreeGrafter"/>
</dbReference>
<dbReference type="InterPro" id="IPR027266">
    <property type="entry name" value="TrmE/GcvT-like"/>
</dbReference>
<accession>A0A0C3B9F3</accession>
<reference evidence="7" key="2">
    <citation type="submission" date="2015-01" db="EMBL/GenBank/DDBJ databases">
        <title>Evolutionary Origins and Diversification of the Mycorrhizal Mutualists.</title>
        <authorList>
            <consortium name="DOE Joint Genome Institute"/>
            <consortium name="Mycorrhizal Genomics Consortium"/>
            <person name="Kohler A."/>
            <person name="Kuo A."/>
            <person name="Nagy L.G."/>
            <person name="Floudas D."/>
            <person name="Copeland A."/>
            <person name="Barry K.W."/>
            <person name="Cichocki N."/>
            <person name="Veneault-Fourrey C."/>
            <person name="LaButti K."/>
            <person name="Lindquist E.A."/>
            <person name="Lipzen A."/>
            <person name="Lundell T."/>
            <person name="Morin E."/>
            <person name="Murat C."/>
            <person name="Riley R."/>
            <person name="Ohm R."/>
            <person name="Sun H."/>
            <person name="Tunlid A."/>
            <person name="Henrissat B."/>
            <person name="Grigoriev I.V."/>
            <person name="Hibbett D.S."/>
            <person name="Martin F."/>
        </authorList>
    </citation>
    <scope>NUCLEOTIDE SEQUENCE [LARGE SCALE GENOMIC DNA]</scope>
    <source>
        <strain evidence="7">MAFF 305830</strain>
    </source>
</reference>
<dbReference type="Gene3D" id="3.30.1360.120">
    <property type="entry name" value="Probable tRNA modification gtpase trme, domain 1"/>
    <property type="match status" value="1"/>
</dbReference>
<feature type="region of interest" description="Disordered" evidence="5">
    <location>
        <begin position="169"/>
        <end position="188"/>
    </location>
</feature>
<feature type="region of interest" description="Disordered" evidence="5">
    <location>
        <begin position="259"/>
        <end position="287"/>
    </location>
</feature>
<dbReference type="STRING" id="933852.A0A0C3B9F3"/>
<keyword evidence="3" id="KW-0496">Mitochondrion</keyword>
<proteinExistence type="inferred from homology"/>
<dbReference type="Proteomes" id="UP000054097">
    <property type="component" value="Unassembled WGS sequence"/>
</dbReference>
<dbReference type="HOGENOM" id="CLU_007884_7_0_1"/>
<keyword evidence="7" id="KW-1185">Reference proteome</keyword>
<dbReference type="EMBL" id="KN824278">
    <property type="protein sequence ID" value="KIM33450.1"/>
    <property type="molecule type" value="Genomic_DNA"/>
</dbReference>
<evidence type="ECO:0000256" key="5">
    <source>
        <dbReference type="SAM" id="MobiDB-lite"/>
    </source>
</evidence>
<evidence type="ECO:0000256" key="2">
    <source>
        <dbReference type="ARBA" id="ARBA00022946"/>
    </source>
</evidence>
<dbReference type="PANTHER" id="PTHR22602:SF0">
    <property type="entry name" value="TRANSFERASE CAF17, MITOCHONDRIAL-RELATED"/>
    <property type="match status" value="1"/>
</dbReference>
<dbReference type="GO" id="GO:0005759">
    <property type="term" value="C:mitochondrial matrix"/>
    <property type="evidence" value="ECO:0007669"/>
    <property type="project" value="TreeGrafter"/>
</dbReference>
<reference evidence="6 7" key="1">
    <citation type="submission" date="2014-04" db="EMBL/GenBank/DDBJ databases">
        <authorList>
            <consortium name="DOE Joint Genome Institute"/>
            <person name="Kuo A."/>
            <person name="Zuccaro A."/>
            <person name="Kohler A."/>
            <person name="Nagy L.G."/>
            <person name="Floudas D."/>
            <person name="Copeland A."/>
            <person name="Barry K.W."/>
            <person name="Cichocki N."/>
            <person name="Veneault-Fourrey C."/>
            <person name="LaButti K."/>
            <person name="Lindquist E.A."/>
            <person name="Lipzen A."/>
            <person name="Lundell T."/>
            <person name="Morin E."/>
            <person name="Murat C."/>
            <person name="Sun H."/>
            <person name="Tunlid A."/>
            <person name="Henrissat B."/>
            <person name="Grigoriev I.V."/>
            <person name="Hibbett D.S."/>
            <person name="Martin F."/>
            <person name="Nordberg H.P."/>
            <person name="Cantor M.N."/>
            <person name="Hua S.X."/>
        </authorList>
    </citation>
    <scope>NUCLEOTIDE SEQUENCE [LARGE SCALE GENOMIC DNA]</scope>
    <source>
        <strain evidence="6 7">MAFF 305830</strain>
    </source>
</reference>
<dbReference type="PANTHER" id="PTHR22602">
    <property type="entry name" value="TRANSFERASE CAF17, MITOCHONDRIAL-RELATED"/>
    <property type="match status" value="1"/>
</dbReference>
<evidence type="ECO:0000256" key="1">
    <source>
        <dbReference type="ARBA" id="ARBA00004173"/>
    </source>
</evidence>
<evidence type="ECO:0000256" key="3">
    <source>
        <dbReference type="ARBA" id="ARBA00023128"/>
    </source>
</evidence>
<comment type="subcellular location">
    <subcellularLocation>
        <location evidence="1">Mitochondrion</location>
    </subcellularLocation>
</comment>
<evidence type="ECO:0008006" key="8">
    <source>
        <dbReference type="Google" id="ProtNLM"/>
    </source>
</evidence>
<dbReference type="InterPro" id="IPR045179">
    <property type="entry name" value="YgfZ/GcvT"/>
</dbReference>
<organism evidence="6 7">
    <name type="scientific">Serendipita vermifera MAFF 305830</name>
    <dbReference type="NCBI Taxonomy" id="933852"/>
    <lineage>
        <taxon>Eukaryota</taxon>
        <taxon>Fungi</taxon>
        <taxon>Dikarya</taxon>
        <taxon>Basidiomycota</taxon>
        <taxon>Agaricomycotina</taxon>
        <taxon>Agaricomycetes</taxon>
        <taxon>Sebacinales</taxon>
        <taxon>Serendipitaceae</taxon>
        <taxon>Serendipita</taxon>
    </lineage>
</organism>
<name>A0A0C3B9F3_SERVB</name>